<evidence type="ECO:0000313" key="2">
    <source>
        <dbReference type="EMBL" id="KAE9347948.1"/>
    </source>
</evidence>
<organism evidence="2 3">
    <name type="scientific">Phytophthora fragariae</name>
    <dbReference type="NCBI Taxonomy" id="53985"/>
    <lineage>
        <taxon>Eukaryota</taxon>
        <taxon>Sar</taxon>
        <taxon>Stramenopiles</taxon>
        <taxon>Oomycota</taxon>
        <taxon>Peronosporomycetes</taxon>
        <taxon>Peronosporales</taxon>
        <taxon>Peronosporaceae</taxon>
        <taxon>Phytophthora</taxon>
    </lineage>
</organism>
<name>A0A6G0S3P3_9STRA</name>
<evidence type="ECO:0000313" key="3">
    <source>
        <dbReference type="Proteomes" id="UP000486351"/>
    </source>
</evidence>
<dbReference type="CDD" id="cd09272">
    <property type="entry name" value="RNase_HI_RT_Ty1"/>
    <property type="match status" value="1"/>
</dbReference>
<reference evidence="2 3" key="1">
    <citation type="submission" date="2018-09" db="EMBL/GenBank/DDBJ databases">
        <title>Genomic investigation of the strawberry pathogen Phytophthora fragariae indicates pathogenicity is determined by transcriptional variation in three key races.</title>
        <authorList>
            <person name="Adams T.M."/>
            <person name="Armitage A.D."/>
            <person name="Sobczyk M.K."/>
            <person name="Bates H.J."/>
            <person name="Dunwell J.M."/>
            <person name="Nellist C.F."/>
            <person name="Harrison R.J."/>
        </authorList>
    </citation>
    <scope>NUCLEOTIDE SEQUENCE [LARGE SCALE GENOMIC DNA]</scope>
    <source>
        <strain evidence="2 3">NOV-77</strain>
    </source>
</reference>
<sequence length="104" mass="11491">MLRGDNQAALYRAEKPGKHSNTKHINNKYHLVRHLVEDDKLSTLHVPTNDNTADNMTKPLARDKYSQLRSHLKVLPIAGTATAAADALHAATTKRNTGKRRTAG</sequence>
<dbReference type="EMBL" id="QXFY01000324">
    <property type="protein sequence ID" value="KAE9347948.1"/>
    <property type="molecule type" value="Genomic_DNA"/>
</dbReference>
<comment type="caution">
    <text evidence="2">The sequence shown here is derived from an EMBL/GenBank/DDBJ whole genome shotgun (WGS) entry which is preliminary data.</text>
</comment>
<protein>
    <recommendedName>
        <fullName evidence="4">Reverse transcriptase Ty1/copia-type domain-containing protein</fullName>
    </recommendedName>
</protein>
<dbReference type="AlphaFoldDB" id="A0A6G0S3P3"/>
<gene>
    <name evidence="2" type="ORF">PF008_g7578</name>
</gene>
<evidence type="ECO:0000256" key="1">
    <source>
        <dbReference type="SAM" id="MobiDB-lite"/>
    </source>
</evidence>
<proteinExistence type="predicted"/>
<dbReference type="Proteomes" id="UP000486351">
    <property type="component" value="Unassembled WGS sequence"/>
</dbReference>
<accession>A0A6G0S3P3</accession>
<evidence type="ECO:0008006" key="4">
    <source>
        <dbReference type="Google" id="ProtNLM"/>
    </source>
</evidence>
<feature type="region of interest" description="Disordered" evidence="1">
    <location>
        <begin position="1"/>
        <end position="23"/>
    </location>
</feature>